<dbReference type="InterPro" id="IPR017441">
    <property type="entry name" value="Protein_kinase_ATP_BS"/>
</dbReference>
<keyword evidence="6" id="KW-1133">Transmembrane helix</keyword>
<dbReference type="Gene3D" id="3.30.200.20">
    <property type="entry name" value="Phosphorylase Kinase, domain 1"/>
    <property type="match status" value="1"/>
</dbReference>
<dbReference type="OrthoDB" id="676172at2759"/>
<dbReference type="Gene3D" id="2.60.120.200">
    <property type="match status" value="1"/>
</dbReference>
<keyword evidence="6" id="KW-0812">Transmembrane</keyword>
<evidence type="ECO:0000256" key="2">
    <source>
        <dbReference type="ARBA" id="ARBA00022741"/>
    </source>
</evidence>
<name>A0A2K2CK01_BRADI</name>
<dbReference type="Gramene" id="PNT62359">
    <property type="protein sequence ID" value="PNT62359"/>
    <property type="gene ID" value="BRADI_4g02300v3"/>
</dbReference>
<dbReference type="GO" id="GO:0004672">
    <property type="term" value="F:protein kinase activity"/>
    <property type="evidence" value="ECO:0007669"/>
    <property type="project" value="InterPro"/>
</dbReference>
<keyword evidence="3" id="KW-0418">Kinase</keyword>
<reference evidence="8 9" key="1">
    <citation type="journal article" date="2010" name="Nature">
        <title>Genome sequencing and analysis of the model grass Brachypodium distachyon.</title>
        <authorList>
            <consortium name="International Brachypodium Initiative"/>
        </authorList>
    </citation>
    <scope>NUCLEOTIDE SEQUENCE [LARGE SCALE GENOMIC DNA]</scope>
    <source>
        <strain evidence="8">Bd21</strain>
        <strain evidence="9">cv. Bd21</strain>
    </source>
</reference>
<dbReference type="InterPro" id="IPR013320">
    <property type="entry name" value="ConA-like_dom_sf"/>
</dbReference>
<dbReference type="ExpressionAtlas" id="A0A2K2CK01">
    <property type="expression patterns" value="baseline"/>
</dbReference>
<dbReference type="GO" id="GO:0005886">
    <property type="term" value="C:plasma membrane"/>
    <property type="evidence" value="ECO:0000318"/>
    <property type="project" value="GO_Central"/>
</dbReference>
<keyword evidence="4 5" id="KW-0067">ATP-binding</keyword>
<organism evidence="8">
    <name type="scientific">Brachypodium distachyon</name>
    <name type="common">Purple false brome</name>
    <name type="synonym">Trachynia distachya</name>
    <dbReference type="NCBI Taxonomy" id="15368"/>
    <lineage>
        <taxon>Eukaryota</taxon>
        <taxon>Viridiplantae</taxon>
        <taxon>Streptophyta</taxon>
        <taxon>Embryophyta</taxon>
        <taxon>Tracheophyta</taxon>
        <taxon>Spermatophyta</taxon>
        <taxon>Magnoliopsida</taxon>
        <taxon>Liliopsida</taxon>
        <taxon>Poales</taxon>
        <taxon>Poaceae</taxon>
        <taxon>BOP clade</taxon>
        <taxon>Pooideae</taxon>
        <taxon>Stipodae</taxon>
        <taxon>Brachypodieae</taxon>
        <taxon>Brachypodium</taxon>
    </lineage>
</organism>
<dbReference type="STRING" id="15368.A0A2K2CK01"/>
<evidence type="ECO:0000256" key="1">
    <source>
        <dbReference type="ARBA" id="ARBA00022679"/>
    </source>
</evidence>
<keyword evidence="1" id="KW-0808">Transferase</keyword>
<evidence type="ECO:0000256" key="3">
    <source>
        <dbReference type="ARBA" id="ARBA00022777"/>
    </source>
</evidence>
<dbReference type="Gene3D" id="1.10.510.10">
    <property type="entry name" value="Transferase(Phosphotransferase) domain 1"/>
    <property type="match status" value="1"/>
</dbReference>
<dbReference type="GeneID" id="100825559"/>
<dbReference type="Proteomes" id="UP000008810">
    <property type="component" value="Chromosome 4"/>
</dbReference>
<proteinExistence type="predicted"/>
<feature type="transmembrane region" description="Helical" evidence="6">
    <location>
        <begin position="165"/>
        <end position="188"/>
    </location>
</feature>
<gene>
    <name evidence="9" type="primary">LOC100825559</name>
    <name evidence="8" type="ORF">BRADI_4g02300v3</name>
</gene>
<dbReference type="GO" id="GO:0005524">
    <property type="term" value="F:ATP binding"/>
    <property type="evidence" value="ECO:0007669"/>
    <property type="project" value="UniProtKB-UniRule"/>
</dbReference>
<dbReference type="SMART" id="SM00220">
    <property type="entry name" value="S_TKc"/>
    <property type="match status" value="1"/>
</dbReference>
<dbReference type="InterPro" id="IPR008271">
    <property type="entry name" value="Ser/Thr_kinase_AS"/>
</dbReference>
<accession>A0A2K2CK01</accession>
<dbReference type="PANTHER" id="PTHR27007">
    <property type="match status" value="1"/>
</dbReference>
<dbReference type="KEGG" id="bdi:100825559"/>
<evidence type="ECO:0000259" key="7">
    <source>
        <dbReference type="PROSITE" id="PS50011"/>
    </source>
</evidence>
<dbReference type="EnsemblPlants" id="PNT62359">
    <property type="protein sequence ID" value="PNT62359"/>
    <property type="gene ID" value="BRADI_4g02300v3"/>
</dbReference>
<feature type="domain" description="Protein kinase" evidence="7">
    <location>
        <begin position="228"/>
        <end position="520"/>
    </location>
</feature>
<reference evidence="9" key="3">
    <citation type="submission" date="2018-08" db="UniProtKB">
        <authorList>
            <consortium name="EnsemblPlants"/>
        </authorList>
    </citation>
    <scope>IDENTIFICATION</scope>
    <source>
        <strain evidence="9">cv. Bd21</strain>
    </source>
</reference>
<keyword evidence="10" id="KW-1185">Reference proteome</keyword>
<dbReference type="PROSITE" id="PS00108">
    <property type="entry name" value="PROTEIN_KINASE_ST"/>
    <property type="match status" value="1"/>
</dbReference>
<reference evidence="8" key="2">
    <citation type="submission" date="2017-06" db="EMBL/GenBank/DDBJ databases">
        <title>WGS assembly of Brachypodium distachyon.</title>
        <authorList>
            <consortium name="The International Brachypodium Initiative"/>
            <person name="Lucas S."/>
            <person name="Harmon-Smith M."/>
            <person name="Lail K."/>
            <person name="Tice H."/>
            <person name="Grimwood J."/>
            <person name="Bruce D."/>
            <person name="Barry K."/>
            <person name="Shu S."/>
            <person name="Lindquist E."/>
            <person name="Wang M."/>
            <person name="Pitluck S."/>
            <person name="Vogel J.P."/>
            <person name="Garvin D.F."/>
            <person name="Mockler T.C."/>
            <person name="Schmutz J."/>
            <person name="Rokhsar D."/>
            <person name="Bevan M.W."/>
        </authorList>
    </citation>
    <scope>NUCLEOTIDE SEQUENCE</scope>
    <source>
        <strain evidence="8">Bd21</strain>
    </source>
</reference>
<dbReference type="RefSeq" id="XP_003579169.1">
    <property type="nucleotide sequence ID" value="XM_003579121.4"/>
</dbReference>
<dbReference type="InterPro" id="IPR050528">
    <property type="entry name" value="L-type_Lectin-RKs"/>
</dbReference>
<evidence type="ECO:0000256" key="6">
    <source>
        <dbReference type="SAM" id="Phobius"/>
    </source>
</evidence>
<evidence type="ECO:0000313" key="9">
    <source>
        <dbReference type="EnsemblPlants" id="PNT62359"/>
    </source>
</evidence>
<evidence type="ECO:0000256" key="4">
    <source>
        <dbReference type="ARBA" id="ARBA00022840"/>
    </source>
</evidence>
<dbReference type="SUPFAM" id="SSF56112">
    <property type="entry name" value="Protein kinase-like (PK-like)"/>
    <property type="match status" value="1"/>
</dbReference>
<dbReference type="InterPro" id="IPR000719">
    <property type="entry name" value="Prot_kinase_dom"/>
</dbReference>
<keyword evidence="2 5" id="KW-0547">Nucleotide-binding</keyword>
<dbReference type="InterPro" id="IPR011009">
    <property type="entry name" value="Kinase-like_dom_sf"/>
</dbReference>
<dbReference type="PROSITE" id="PS00107">
    <property type="entry name" value="PROTEIN_KINASE_ATP"/>
    <property type="match status" value="1"/>
</dbReference>
<keyword evidence="6" id="KW-0472">Membrane</keyword>
<evidence type="ECO:0000313" key="10">
    <source>
        <dbReference type="Proteomes" id="UP000008810"/>
    </source>
</evidence>
<dbReference type="PROSITE" id="PS50011">
    <property type="entry name" value="PROTEIN_KINASE_DOM"/>
    <property type="match status" value="1"/>
</dbReference>
<evidence type="ECO:0000313" key="8">
    <source>
        <dbReference type="EMBL" id="PNT62359.1"/>
    </source>
</evidence>
<dbReference type="FunFam" id="1.10.510.10:FF:000444">
    <property type="entry name" value="probable L-type lectin-domain containing receptor kinase S.5"/>
    <property type="match status" value="1"/>
</dbReference>
<protein>
    <recommendedName>
        <fullName evidence="7">Protein kinase domain-containing protein</fullName>
    </recommendedName>
</protein>
<dbReference type="Pfam" id="PF00069">
    <property type="entry name" value="Pkinase"/>
    <property type="match status" value="1"/>
</dbReference>
<dbReference type="SUPFAM" id="SSF49899">
    <property type="entry name" value="Concanavalin A-like lectins/glucanases"/>
    <property type="match status" value="1"/>
</dbReference>
<dbReference type="AlphaFoldDB" id="A0A2K2CK01"/>
<dbReference type="EMBL" id="CM000883">
    <property type="protein sequence ID" value="PNT62359.1"/>
    <property type="molecule type" value="Genomic_DNA"/>
</dbReference>
<evidence type="ECO:0000256" key="5">
    <source>
        <dbReference type="PROSITE-ProRule" id="PRU10141"/>
    </source>
</evidence>
<sequence>MDGSSPVAFVVFLDRFPTMLSDHGLRGPPSNISPATNDTTNGSNSFAAVEIGTVRSYLAEIPGAGLNVTITPNNSNQGVLAVWIDYYPRFNYLAVSVGAPGQPKLLNDPVARNQNVTLHINQTAFVGFFADKVSTVLGNIRDWNLTVEGLPVPDDGKNKGKPWKVILPSVLGSVGVTAAIGAALAVYFNSKYRRWRKDLEQLAKSMENLPGMPRRIHFAEIKKATNNFHSTMQLGSGAFGTVYRCRLPAAPGAGRQVVEAAVKKFTRSNDDSGRYTDFLEEVSIINRLCHRNIVPLISWAYHGGVPLLIFELMPNGSLDHHLFCQTTPVLQWEKRYDIVKDIAMGLHYVHHEYEPAVLHRDIKASNVLLDSTFRARLGDFGIACTVPLYRNSVSGFGGTHGYIAPEYACSYKATRETDIYAFGVVVLEVITGKQALYRDGQYSDGILVDRVWQLHWAGKLLDAVDSSLLTAMGFNAGDDAKRLLLLGLACTNPNPSDRPNMAEAVQVITKLAPPPDVPLVKPKFVWPPQGWHPATLGQSSLPSTEMSNFYSSTTSSPTIVNQV</sequence>
<feature type="binding site" evidence="5">
    <location>
        <position position="264"/>
    </location>
    <ligand>
        <name>ATP</name>
        <dbReference type="ChEBI" id="CHEBI:30616"/>
    </ligand>
</feature>